<dbReference type="EMBL" id="LN853190">
    <property type="protein sequence ID" value="CRY95233.1"/>
    <property type="molecule type" value="Genomic_DNA"/>
</dbReference>
<reference evidence="1" key="1">
    <citation type="submission" date="2015-06" db="EMBL/GenBank/DDBJ databases">
        <authorList>
            <person name="Joergensen T."/>
        </authorList>
    </citation>
    <scope>NUCLEOTIDE SEQUENCE</scope>
    <source>
        <strain evidence="1">RGRH0558</strain>
    </source>
</reference>
<evidence type="ECO:0000313" key="1">
    <source>
        <dbReference type="EMBL" id="CRY95233.1"/>
    </source>
</evidence>
<reference evidence="1" key="2">
    <citation type="submission" date="2015-07" db="EMBL/GenBank/DDBJ databases">
        <title>Plasmids, circular viruses and viroids from rat gut.</title>
        <authorList>
            <person name="Jorgensen T.J."/>
            <person name="Hansen M.A."/>
            <person name="Xu Z."/>
            <person name="Tabak M.A."/>
            <person name="Sorensen S.J."/>
            <person name="Hansen L.H."/>
        </authorList>
    </citation>
    <scope>NUCLEOTIDE SEQUENCE</scope>
    <source>
        <strain evidence="1">RGRH0558</strain>
    </source>
</reference>
<sequence>MQIDLIDALQRVLAVHELQLTPLAEPFDQLHRFDYGLRDALDPQFDWDAMGRALLETTPERALLLMEGTFGMRYFIFRLPDEGDRAYIVGPWRSAASREQPMCGICSTSAAQPATRAA</sequence>
<organism evidence="1">
    <name type="scientific">uncultured prokaryote</name>
    <dbReference type="NCBI Taxonomy" id="198431"/>
    <lineage>
        <taxon>unclassified sequences</taxon>
        <taxon>environmental samples</taxon>
    </lineage>
</organism>
<name>A0A0H5Q044_9ZZZZ</name>
<protein>
    <submittedName>
        <fullName evidence="1">Uncharacterized protein</fullName>
    </submittedName>
</protein>
<dbReference type="AlphaFoldDB" id="A0A0H5Q044"/>
<proteinExistence type="predicted"/>
<accession>A0A0H5Q044</accession>